<reference evidence="2" key="1">
    <citation type="journal article" date="2021" name="Mol. Ecol. Resour.">
        <title>Apolygus lucorum genome provides insights into omnivorousness and mesophyll feeding.</title>
        <authorList>
            <person name="Liu Y."/>
            <person name="Liu H."/>
            <person name="Wang H."/>
            <person name="Huang T."/>
            <person name="Liu B."/>
            <person name="Yang B."/>
            <person name="Yin L."/>
            <person name="Li B."/>
            <person name="Zhang Y."/>
            <person name="Zhang S."/>
            <person name="Jiang F."/>
            <person name="Zhang X."/>
            <person name="Ren Y."/>
            <person name="Wang B."/>
            <person name="Wang S."/>
            <person name="Lu Y."/>
            <person name="Wu K."/>
            <person name="Fan W."/>
            <person name="Wang G."/>
        </authorList>
    </citation>
    <scope>NUCLEOTIDE SEQUENCE</scope>
    <source>
        <strain evidence="2">12Hb</strain>
    </source>
</reference>
<dbReference type="AlphaFoldDB" id="A0A8S9XK40"/>
<evidence type="ECO:0000313" key="2">
    <source>
        <dbReference type="EMBL" id="KAF6208934.1"/>
    </source>
</evidence>
<evidence type="ECO:0000256" key="1">
    <source>
        <dbReference type="SAM" id="MobiDB-lite"/>
    </source>
</evidence>
<organism evidence="2 3">
    <name type="scientific">Apolygus lucorum</name>
    <name type="common">Small green plant bug</name>
    <name type="synonym">Lygocoris lucorum</name>
    <dbReference type="NCBI Taxonomy" id="248454"/>
    <lineage>
        <taxon>Eukaryota</taxon>
        <taxon>Metazoa</taxon>
        <taxon>Ecdysozoa</taxon>
        <taxon>Arthropoda</taxon>
        <taxon>Hexapoda</taxon>
        <taxon>Insecta</taxon>
        <taxon>Pterygota</taxon>
        <taxon>Neoptera</taxon>
        <taxon>Paraneoptera</taxon>
        <taxon>Hemiptera</taxon>
        <taxon>Heteroptera</taxon>
        <taxon>Panheteroptera</taxon>
        <taxon>Cimicomorpha</taxon>
        <taxon>Miridae</taxon>
        <taxon>Mirini</taxon>
        <taxon>Apolygus</taxon>
    </lineage>
</organism>
<dbReference type="EMBL" id="WIXP02000006">
    <property type="protein sequence ID" value="KAF6208934.1"/>
    <property type="molecule type" value="Genomic_DNA"/>
</dbReference>
<feature type="compositionally biased region" description="Basic residues" evidence="1">
    <location>
        <begin position="59"/>
        <end position="68"/>
    </location>
</feature>
<protein>
    <submittedName>
        <fullName evidence="2">Uncharacterized protein</fullName>
    </submittedName>
</protein>
<keyword evidence="3" id="KW-1185">Reference proteome</keyword>
<gene>
    <name evidence="2" type="ORF">GE061_014676</name>
</gene>
<feature type="compositionally biased region" description="Basic and acidic residues" evidence="1">
    <location>
        <begin position="31"/>
        <end position="50"/>
    </location>
</feature>
<name>A0A8S9XK40_APOLU</name>
<dbReference type="Proteomes" id="UP000466442">
    <property type="component" value="Unassembled WGS sequence"/>
</dbReference>
<accession>A0A8S9XK40</accession>
<proteinExistence type="predicted"/>
<feature type="region of interest" description="Disordered" evidence="1">
    <location>
        <begin position="1"/>
        <end position="153"/>
    </location>
</feature>
<sequence>MVEDIPTAAVTELSFNTQLSNSSDLRPNKPTSERKPDNQHESPLTRRELQEIFNTKKPAAPHRPRPPTRARIQQASPTGENSRKPAKQPSCSDHRSGPTQQSPPDKGPLPRLPIRRRADKSRVLSTTTTAHCGTHQAYVSKERTPANMESDSH</sequence>
<comment type="caution">
    <text evidence="2">The sequence shown here is derived from an EMBL/GenBank/DDBJ whole genome shotgun (WGS) entry which is preliminary data.</text>
</comment>
<evidence type="ECO:0000313" key="3">
    <source>
        <dbReference type="Proteomes" id="UP000466442"/>
    </source>
</evidence>
<feature type="compositionally biased region" description="Polar residues" evidence="1">
    <location>
        <begin position="13"/>
        <end position="25"/>
    </location>
</feature>
<feature type="compositionally biased region" description="Basic and acidic residues" evidence="1">
    <location>
        <begin position="140"/>
        <end position="153"/>
    </location>
</feature>